<keyword evidence="3 4" id="KW-0998">Cell outer membrane</keyword>
<comment type="subcellular location">
    <subcellularLocation>
        <location evidence="4">Cell outer membrane</location>
        <topology evidence="4">Lipid-anchor</topology>
    </subcellularLocation>
</comment>
<dbReference type="GO" id="GO:0030674">
    <property type="term" value="F:protein-macromolecule adaptor activity"/>
    <property type="evidence" value="ECO:0007669"/>
    <property type="project" value="TreeGrafter"/>
</dbReference>
<sequence length="108" mass="12183">MQKLTALILTLIMAGCAFPGVYKINVQQGNILTEEELTQLAAGMSRSQVHSVLGTPIMISPVDPSQEYYIYTFQKGGGDIREQRVVVYYENDRYTHHEAELLKETPAY</sequence>
<dbReference type="GO" id="GO:0051205">
    <property type="term" value="P:protein insertion into membrane"/>
    <property type="evidence" value="ECO:0007669"/>
    <property type="project" value="UniProtKB-UniRule"/>
</dbReference>
<dbReference type="AlphaFoldDB" id="A0A2G1UMH2"/>
<keyword evidence="6" id="KW-0261">Viral envelope protein</keyword>
<dbReference type="Gene3D" id="3.30.1450.10">
    <property type="match status" value="1"/>
</dbReference>
<keyword evidence="4" id="KW-0449">Lipoprotein</keyword>
<keyword evidence="4" id="KW-0564">Palmitate</keyword>
<feature type="domain" description="Outer membrane protein assembly factor BamE" evidence="5">
    <location>
        <begin position="29"/>
        <end position="96"/>
    </location>
</feature>
<gene>
    <name evidence="4" type="primary">bamE</name>
    <name evidence="6" type="ORF">CLH61_05675</name>
</gene>
<dbReference type="InterPro" id="IPR007450">
    <property type="entry name" value="BamE_dom"/>
</dbReference>
<comment type="similarity">
    <text evidence="4">Belongs to the BamE family.</text>
</comment>
<comment type="function">
    <text evidence="4">Part of the outer membrane protein assembly complex, which is involved in assembly and insertion of beta-barrel proteins into the outer membrane.</text>
</comment>
<name>A0A2G1UMH2_9GAMM</name>
<evidence type="ECO:0000259" key="5">
    <source>
        <dbReference type="Pfam" id="PF04355"/>
    </source>
</evidence>
<organism evidence="6 7">
    <name type="scientific">Marinobacter profundi</name>
    <dbReference type="NCBI Taxonomy" id="2666256"/>
    <lineage>
        <taxon>Bacteria</taxon>
        <taxon>Pseudomonadati</taxon>
        <taxon>Pseudomonadota</taxon>
        <taxon>Gammaproteobacteria</taxon>
        <taxon>Pseudomonadales</taxon>
        <taxon>Marinobacteraceae</taxon>
        <taxon>Marinobacter</taxon>
    </lineage>
</organism>
<evidence type="ECO:0000256" key="1">
    <source>
        <dbReference type="ARBA" id="ARBA00022729"/>
    </source>
</evidence>
<dbReference type="GO" id="GO:1990063">
    <property type="term" value="C:Bam protein complex"/>
    <property type="evidence" value="ECO:0007669"/>
    <property type="project" value="TreeGrafter"/>
</dbReference>
<dbReference type="PROSITE" id="PS51257">
    <property type="entry name" value="PROKAR_LIPOPROTEIN"/>
    <property type="match status" value="1"/>
</dbReference>
<keyword evidence="6" id="KW-0946">Virion</keyword>
<comment type="subunit">
    <text evidence="4">Part of the Bam complex.</text>
</comment>
<dbReference type="Proteomes" id="UP000231409">
    <property type="component" value="Unassembled WGS sequence"/>
</dbReference>
<dbReference type="RefSeq" id="WP_099613751.1">
    <property type="nucleotide sequence ID" value="NZ_KZ319369.1"/>
</dbReference>
<keyword evidence="2 4" id="KW-0472">Membrane</keyword>
<evidence type="ECO:0000313" key="7">
    <source>
        <dbReference type="Proteomes" id="UP000231409"/>
    </source>
</evidence>
<dbReference type="InterPro" id="IPR026592">
    <property type="entry name" value="BamE"/>
</dbReference>
<comment type="caution">
    <text evidence="6">The sequence shown here is derived from an EMBL/GenBank/DDBJ whole genome shotgun (WGS) entry which is preliminary data.</text>
</comment>
<evidence type="ECO:0000256" key="4">
    <source>
        <dbReference type="HAMAP-Rule" id="MF_00925"/>
    </source>
</evidence>
<dbReference type="EMBL" id="NTFH01000005">
    <property type="protein sequence ID" value="PHQ15645.1"/>
    <property type="molecule type" value="Genomic_DNA"/>
</dbReference>
<evidence type="ECO:0000313" key="6">
    <source>
        <dbReference type="EMBL" id="PHQ15645.1"/>
    </source>
</evidence>
<reference evidence="6 7" key="1">
    <citation type="submission" date="2017-09" db="EMBL/GenBank/DDBJ databases">
        <title>The draft genome sequences of Marinobacter sp. PWS21.</title>
        <authorList>
            <person name="Cao J."/>
        </authorList>
    </citation>
    <scope>NUCLEOTIDE SEQUENCE [LARGE SCALE GENOMIC DNA]</scope>
    <source>
        <strain evidence="6 7">PWS21</strain>
    </source>
</reference>
<proteinExistence type="inferred from homology"/>
<keyword evidence="1 4" id="KW-0732">Signal</keyword>
<dbReference type="HAMAP" id="MF_00925">
    <property type="entry name" value="OM_assembly_BamE"/>
    <property type="match status" value="1"/>
</dbReference>
<dbReference type="PANTHER" id="PTHR37482:SF1">
    <property type="entry name" value="OUTER MEMBRANE PROTEIN ASSEMBLY FACTOR BAME"/>
    <property type="match status" value="1"/>
</dbReference>
<dbReference type="PANTHER" id="PTHR37482">
    <property type="entry name" value="OUTER MEMBRANE PROTEIN ASSEMBLY FACTOR BAME"/>
    <property type="match status" value="1"/>
</dbReference>
<protein>
    <recommendedName>
        <fullName evidence="4">Outer membrane protein assembly factor BamE</fullName>
    </recommendedName>
</protein>
<dbReference type="GO" id="GO:0043165">
    <property type="term" value="P:Gram-negative-bacterium-type cell outer membrane assembly"/>
    <property type="evidence" value="ECO:0007669"/>
    <property type="project" value="UniProtKB-UniRule"/>
</dbReference>
<dbReference type="InterPro" id="IPR037873">
    <property type="entry name" value="BamE-like"/>
</dbReference>
<dbReference type="Pfam" id="PF04355">
    <property type="entry name" value="BamE"/>
    <property type="match status" value="1"/>
</dbReference>
<evidence type="ECO:0000256" key="3">
    <source>
        <dbReference type="ARBA" id="ARBA00023237"/>
    </source>
</evidence>
<accession>A0A2G1UMH2</accession>
<evidence type="ECO:0000256" key="2">
    <source>
        <dbReference type="ARBA" id="ARBA00023136"/>
    </source>
</evidence>
<keyword evidence="7" id="KW-1185">Reference proteome</keyword>